<dbReference type="InterPro" id="IPR031165">
    <property type="entry name" value="GNAT_YJDJ"/>
</dbReference>
<dbReference type="RefSeq" id="WP_264796213.1">
    <property type="nucleotide sequence ID" value="NZ_BRVS01000012.1"/>
</dbReference>
<sequence length="96" mass="10665">MVESFSLTRNDALSRYEIHVDGRLAGASVFHASGREVALQYTDIRAEFEGEGLAAKLAEYALSDVAGQDKTAVPHCPYIAGYLRRHPEMATRVRWP</sequence>
<evidence type="ECO:0000259" key="1">
    <source>
        <dbReference type="PROSITE" id="PS51729"/>
    </source>
</evidence>
<dbReference type="Gene3D" id="3.40.630.30">
    <property type="match status" value="1"/>
</dbReference>
<proteinExistence type="predicted"/>
<dbReference type="Pfam" id="PF14542">
    <property type="entry name" value="Acetyltransf_CG"/>
    <property type="match status" value="1"/>
</dbReference>
<gene>
    <name evidence="2" type="ORF">AHIS1636_25560</name>
</gene>
<protein>
    <recommendedName>
        <fullName evidence="1">N-acetyltransferase domain-containing protein</fullName>
    </recommendedName>
</protein>
<evidence type="ECO:0000313" key="3">
    <source>
        <dbReference type="Proteomes" id="UP001209654"/>
    </source>
</evidence>
<comment type="caution">
    <text evidence="2">The sequence shown here is derived from an EMBL/GenBank/DDBJ whole genome shotgun (WGS) entry which is preliminary data.</text>
</comment>
<feature type="domain" description="N-acetyltransferase" evidence="1">
    <location>
        <begin position="8"/>
        <end position="94"/>
    </location>
</feature>
<name>A0ABQ5MVZ0_9MICC</name>
<keyword evidence="3" id="KW-1185">Reference proteome</keyword>
<dbReference type="PROSITE" id="PS51729">
    <property type="entry name" value="GNAT_YJDJ"/>
    <property type="match status" value="1"/>
</dbReference>
<dbReference type="PANTHER" id="PTHR31435">
    <property type="entry name" value="PROTEIN NATD1"/>
    <property type="match status" value="1"/>
</dbReference>
<dbReference type="InterPro" id="IPR016181">
    <property type="entry name" value="Acyl_CoA_acyltransferase"/>
</dbReference>
<reference evidence="2 3" key="1">
    <citation type="journal article" date="2023" name="Int. J. Syst. Evol. Microbiol.">
        <title>Arthrobacter mangrovi sp. nov., an actinobacterium isolated from the rhizosphere of a mangrove.</title>
        <authorList>
            <person name="Hamada M."/>
            <person name="Saitou S."/>
            <person name="Enomoto N."/>
            <person name="Nanri K."/>
            <person name="Hidaka K."/>
            <person name="Miura T."/>
            <person name="Tamura T."/>
        </authorList>
    </citation>
    <scope>NUCLEOTIDE SEQUENCE [LARGE SCALE GENOMIC DNA]</scope>
    <source>
        <strain evidence="2 3">NBRC 112813</strain>
    </source>
</reference>
<dbReference type="EMBL" id="BRVS01000012">
    <property type="protein sequence ID" value="GLB68114.1"/>
    <property type="molecule type" value="Genomic_DNA"/>
</dbReference>
<accession>A0ABQ5MVZ0</accession>
<dbReference type="InterPro" id="IPR045057">
    <property type="entry name" value="Gcn5-rel_NAT"/>
</dbReference>
<dbReference type="SUPFAM" id="SSF55729">
    <property type="entry name" value="Acyl-CoA N-acyltransferases (Nat)"/>
    <property type="match status" value="1"/>
</dbReference>
<evidence type="ECO:0000313" key="2">
    <source>
        <dbReference type="EMBL" id="GLB68114.1"/>
    </source>
</evidence>
<dbReference type="Proteomes" id="UP001209654">
    <property type="component" value="Unassembled WGS sequence"/>
</dbReference>
<organism evidence="2 3">
    <name type="scientific">Arthrobacter mangrovi</name>
    <dbReference type="NCBI Taxonomy" id="2966350"/>
    <lineage>
        <taxon>Bacteria</taxon>
        <taxon>Bacillati</taxon>
        <taxon>Actinomycetota</taxon>
        <taxon>Actinomycetes</taxon>
        <taxon>Micrococcales</taxon>
        <taxon>Micrococcaceae</taxon>
        <taxon>Arthrobacter</taxon>
    </lineage>
</organism>
<dbReference type="PANTHER" id="PTHR31435:SF10">
    <property type="entry name" value="BSR4717 PROTEIN"/>
    <property type="match status" value="1"/>
</dbReference>